<keyword evidence="3" id="KW-1185">Reference proteome</keyword>
<evidence type="ECO:0000256" key="1">
    <source>
        <dbReference type="SAM" id="MobiDB-lite"/>
    </source>
</evidence>
<gene>
    <name evidence="2" type="ORF">O3M35_001424</name>
</gene>
<dbReference type="EMBL" id="JAPXFL010000010">
    <property type="protein sequence ID" value="KAK9500088.1"/>
    <property type="molecule type" value="Genomic_DNA"/>
</dbReference>
<dbReference type="Pfam" id="PF13516">
    <property type="entry name" value="LRR_6"/>
    <property type="match status" value="2"/>
</dbReference>
<comment type="caution">
    <text evidence="2">The sequence shown here is derived from an EMBL/GenBank/DDBJ whole genome shotgun (WGS) entry which is preliminary data.</text>
</comment>
<dbReference type="InterPro" id="IPR001611">
    <property type="entry name" value="Leu-rich_rpt"/>
</dbReference>
<feature type="compositionally biased region" description="Low complexity" evidence="1">
    <location>
        <begin position="104"/>
        <end position="120"/>
    </location>
</feature>
<protein>
    <recommendedName>
        <fullName evidence="4">Leucine-rich repeat-containing protein 34</fullName>
    </recommendedName>
</protein>
<dbReference type="PANTHER" id="PTHR46761">
    <property type="entry name" value="RAN GTPASE-ACTIVATING PROTEIN 1"/>
    <property type="match status" value="1"/>
</dbReference>
<dbReference type="Gene3D" id="3.80.10.10">
    <property type="entry name" value="Ribonuclease Inhibitor"/>
    <property type="match status" value="2"/>
</dbReference>
<dbReference type="Proteomes" id="UP001461498">
    <property type="component" value="Unassembled WGS sequence"/>
</dbReference>
<feature type="compositionally biased region" description="Polar residues" evidence="1">
    <location>
        <begin position="89"/>
        <end position="103"/>
    </location>
</feature>
<dbReference type="GO" id="GO:0005096">
    <property type="term" value="F:GTPase activator activity"/>
    <property type="evidence" value="ECO:0007669"/>
    <property type="project" value="InterPro"/>
</dbReference>
<proteinExistence type="predicted"/>
<dbReference type="AlphaFoldDB" id="A0AAW1CTF2"/>
<reference evidence="2 3" key="1">
    <citation type="submission" date="2022-12" db="EMBL/GenBank/DDBJ databases">
        <title>Chromosome-level genome assembly of true bugs.</title>
        <authorList>
            <person name="Ma L."/>
            <person name="Li H."/>
        </authorList>
    </citation>
    <scope>NUCLEOTIDE SEQUENCE [LARGE SCALE GENOMIC DNA]</scope>
    <source>
        <strain evidence="2">Lab_2022b</strain>
    </source>
</reference>
<feature type="region of interest" description="Disordered" evidence="1">
    <location>
        <begin position="1"/>
        <end position="22"/>
    </location>
</feature>
<dbReference type="PANTHER" id="PTHR46761:SF2">
    <property type="entry name" value="RAN GTPASE-ACTIVATING PROTEIN 1"/>
    <property type="match status" value="1"/>
</dbReference>
<evidence type="ECO:0000313" key="2">
    <source>
        <dbReference type="EMBL" id="KAK9500088.1"/>
    </source>
</evidence>
<dbReference type="InterPro" id="IPR045203">
    <property type="entry name" value="RanGAP1/2"/>
</dbReference>
<accession>A0AAW1CTF2</accession>
<organism evidence="2 3">
    <name type="scientific">Rhynocoris fuscipes</name>
    <dbReference type="NCBI Taxonomy" id="488301"/>
    <lineage>
        <taxon>Eukaryota</taxon>
        <taxon>Metazoa</taxon>
        <taxon>Ecdysozoa</taxon>
        <taxon>Arthropoda</taxon>
        <taxon>Hexapoda</taxon>
        <taxon>Insecta</taxon>
        <taxon>Pterygota</taxon>
        <taxon>Neoptera</taxon>
        <taxon>Paraneoptera</taxon>
        <taxon>Hemiptera</taxon>
        <taxon>Heteroptera</taxon>
        <taxon>Panheteroptera</taxon>
        <taxon>Cimicomorpha</taxon>
        <taxon>Reduviidae</taxon>
        <taxon>Harpactorinae</taxon>
        <taxon>Harpactorini</taxon>
        <taxon>Rhynocoris</taxon>
    </lineage>
</organism>
<dbReference type="InterPro" id="IPR032675">
    <property type="entry name" value="LRR_dom_sf"/>
</dbReference>
<dbReference type="SMART" id="SM00368">
    <property type="entry name" value="LRR_RI"/>
    <property type="match status" value="4"/>
</dbReference>
<name>A0AAW1CTF2_9HEMI</name>
<evidence type="ECO:0008006" key="4">
    <source>
        <dbReference type="Google" id="ProtNLM"/>
    </source>
</evidence>
<feature type="compositionally biased region" description="Basic and acidic residues" evidence="1">
    <location>
        <begin position="1"/>
        <end position="13"/>
    </location>
</feature>
<evidence type="ECO:0000313" key="3">
    <source>
        <dbReference type="Proteomes" id="UP001461498"/>
    </source>
</evidence>
<sequence>MSAEDEQSKLEGKEESEDITSFDRSLELLIEQITDGSDKEDEKVAEILAALSQKHKEKSLLAEEITSALPIQQEVYITTVRSVSDDQRSTQTTDESEISGFTYSTDGETTASTSSTTDSSLARRYQQESKELKQIFEGTASWPSLDRSSTMKFNETINETYREQFVRSSSNDTFDKSSTESDIERKDSNIILPRLIEQPLYLSDLVGAGGGKINELTDRELDEMGVADRRRYYYKQIYEKRSDPGFNLLKKILQKWREKRNPFGIFDDLFIWSYDSSKACGVSSQGGRAKKKITFIDDTYRFFQYFMICMCEKYDEGYWDINLHGKNVYQQIGRRITDEDIPIIFEFLNNNREIKYVDLCYNEVTSVGLTLIALYLTLNHSIIGLNLMCNNIDKITNAALVRIGKRSNLKQLRLNGNPLKNKGRINAARLLTYNKLELLDLGETQNIKSLAWLAETLRDCTSIKVLDISSVLPLPLYRTRTYAIVNLISNALRLNKSLVEFHLRKSHIADSDVEILMNGLTENKHFKVLDLSYNNIHDFGAEIIAKRLHTCPSLYALLLAGNQISNHGARSLSLNLPGTKIGVLNVSMNKIGDSGMIDLLRILHKPYPIVAFSMFGNPFGNATLKALDFALKNCLLSEECVDTHVNVVDDHLQMARYVLGDRYKARYYRQHEEWNPSIWRWNGTVPMYCGFKPFHPLYKVPLDPQNIPIPTKLSNKHTCGI</sequence>
<feature type="region of interest" description="Disordered" evidence="1">
    <location>
        <begin position="83"/>
        <end position="120"/>
    </location>
</feature>
<dbReference type="SUPFAM" id="SSF52047">
    <property type="entry name" value="RNI-like"/>
    <property type="match status" value="1"/>
</dbReference>